<sequence>MLSKPDLTSRAVFVALTVTSAAYAVPVSAQDLSGEAARVAFVEKACGPDETNAAIGEAFFGNLSRYMEVNNRANEARRLDAIRTREKEEFRSARARIVQAIAAEIKNNITDPQWFAKLSSQMNGDGNAFSFISAARQVVLAELKGSSEFFYEVNQAATSAWTSQDVSPLSAEKMKQVTGFTGTLQTIMLSIPANAFEFFVNNKPYRIYWAGPIGPTGSYVSKQADEVMKKSADETIDAITGKNQFFGRYLKQAYFSTKQSAGREPSPIEGAIWAAHLCVSYQIGVSNDLFSTDTINNVYIKNLKDRGSW</sequence>
<keyword evidence="1" id="KW-0732">Signal</keyword>
<organism evidence="2 3">
    <name type="scientific">Microvirga tunisiensis</name>
    <dbReference type="NCBI Taxonomy" id="2108360"/>
    <lineage>
        <taxon>Bacteria</taxon>
        <taxon>Pseudomonadati</taxon>
        <taxon>Pseudomonadota</taxon>
        <taxon>Alphaproteobacteria</taxon>
        <taxon>Hyphomicrobiales</taxon>
        <taxon>Methylobacteriaceae</taxon>
        <taxon>Microvirga</taxon>
    </lineage>
</organism>
<evidence type="ECO:0000313" key="2">
    <source>
        <dbReference type="EMBL" id="MPR23830.1"/>
    </source>
</evidence>
<dbReference type="RefSeq" id="WP_152708727.1">
    <property type="nucleotide sequence ID" value="NZ_VOSK01000001.1"/>
</dbReference>
<accession>A0A5N7MB20</accession>
<feature type="chain" id="PRO_5024445303" evidence="1">
    <location>
        <begin position="25"/>
        <end position="309"/>
    </location>
</feature>
<dbReference type="AlphaFoldDB" id="A0A5N7MB20"/>
<keyword evidence="3" id="KW-1185">Reference proteome</keyword>
<comment type="caution">
    <text evidence="2">The sequence shown here is derived from an EMBL/GenBank/DDBJ whole genome shotgun (WGS) entry which is preliminary data.</text>
</comment>
<gene>
    <name evidence="2" type="ORF">FS320_00990</name>
</gene>
<dbReference type="EMBL" id="VOSK01000001">
    <property type="protein sequence ID" value="MPR23830.1"/>
    <property type="molecule type" value="Genomic_DNA"/>
</dbReference>
<proteinExistence type="predicted"/>
<feature type="signal peptide" evidence="1">
    <location>
        <begin position="1"/>
        <end position="24"/>
    </location>
</feature>
<evidence type="ECO:0000313" key="3">
    <source>
        <dbReference type="Proteomes" id="UP000403266"/>
    </source>
</evidence>
<reference evidence="2 3" key="1">
    <citation type="journal article" date="2019" name="Syst. Appl. Microbiol.">
        <title>Microvirga tunisiensis sp. nov., a root nodule symbiotic bacterium isolated from Lupinus micranthus and L. luteus grown in Northern Tunisia.</title>
        <authorList>
            <person name="Msaddak A."/>
            <person name="Rejili M."/>
            <person name="Duran D."/>
            <person name="Mars M."/>
            <person name="Palacios J.M."/>
            <person name="Ruiz-Argueso T."/>
            <person name="Rey L."/>
            <person name="Imperial J."/>
        </authorList>
    </citation>
    <scope>NUCLEOTIDE SEQUENCE [LARGE SCALE GENOMIC DNA]</scope>
    <source>
        <strain evidence="2 3">Lmie10</strain>
    </source>
</reference>
<name>A0A5N7MB20_9HYPH</name>
<protein>
    <submittedName>
        <fullName evidence="2">Uncharacterized protein</fullName>
    </submittedName>
</protein>
<dbReference type="Proteomes" id="UP000403266">
    <property type="component" value="Unassembled WGS sequence"/>
</dbReference>
<evidence type="ECO:0000256" key="1">
    <source>
        <dbReference type="SAM" id="SignalP"/>
    </source>
</evidence>